<dbReference type="STRING" id="933944.AN215_22880"/>
<accession>A0A1E7JG13</accession>
<evidence type="ECO:0000259" key="1">
    <source>
        <dbReference type="Pfam" id="PF03972"/>
    </source>
</evidence>
<dbReference type="EMBL" id="LJGT01000041">
    <property type="protein sequence ID" value="OEU85397.1"/>
    <property type="molecule type" value="Genomic_DNA"/>
</dbReference>
<dbReference type="InterPro" id="IPR042183">
    <property type="entry name" value="MmgE/PrpD_sf_1"/>
</dbReference>
<gene>
    <name evidence="2" type="ORF">AN215_22880</name>
</gene>
<dbReference type="InterPro" id="IPR045336">
    <property type="entry name" value="MmgE_PrpD_N"/>
</dbReference>
<name>A0A1E7JG13_9ACTN</name>
<reference evidence="2 3" key="1">
    <citation type="journal article" date="2016" name="Front. Microbiol.">
        <title>Comparative Genomics Analysis of Streptomyces Species Reveals Their Adaptation to the Marine Environment and Their Diversity at the Genomic Level.</title>
        <authorList>
            <person name="Tian X."/>
            <person name="Zhang Z."/>
            <person name="Yang T."/>
            <person name="Chen M."/>
            <person name="Li J."/>
            <person name="Chen F."/>
            <person name="Yang J."/>
            <person name="Li W."/>
            <person name="Zhang B."/>
            <person name="Zhang Z."/>
            <person name="Wu J."/>
            <person name="Zhang C."/>
            <person name="Long L."/>
            <person name="Xiao J."/>
        </authorList>
    </citation>
    <scope>NUCLEOTIDE SEQUENCE [LARGE SCALE GENOMIC DNA]</scope>
    <source>
        <strain evidence="2 3">SCSIO 10390</strain>
    </source>
</reference>
<sequence length="151" mass="15367">MGSPVRASRSRPLVAAVRNGERVEEATVLGCEVAFRLAAVLGVRPETLSVLAAALAGSTEPAGALRALGLAATQSTTVDGNPGEEKEITVLRTALAAADGAEAALLGERGFTAPGQPVEGRRGLLALLAPGADPQELVRDLGTRWHAEAVV</sequence>
<dbReference type="Pfam" id="PF03972">
    <property type="entry name" value="MmgE_PrpD_N"/>
    <property type="match status" value="1"/>
</dbReference>
<organism evidence="2 3">
    <name type="scientific">Streptomyces abyssalis</name>
    <dbReference type="NCBI Taxonomy" id="933944"/>
    <lineage>
        <taxon>Bacteria</taxon>
        <taxon>Bacillati</taxon>
        <taxon>Actinomycetota</taxon>
        <taxon>Actinomycetes</taxon>
        <taxon>Kitasatosporales</taxon>
        <taxon>Streptomycetaceae</taxon>
        <taxon>Streptomyces</taxon>
    </lineage>
</organism>
<dbReference type="InterPro" id="IPR036148">
    <property type="entry name" value="MmgE/PrpD_sf"/>
</dbReference>
<protein>
    <recommendedName>
        <fullName evidence="1">MmgE/PrpD N-terminal domain-containing protein</fullName>
    </recommendedName>
</protein>
<keyword evidence="3" id="KW-1185">Reference proteome</keyword>
<dbReference type="Proteomes" id="UP000176087">
    <property type="component" value="Unassembled WGS sequence"/>
</dbReference>
<comment type="caution">
    <text evidence="2">The sequence shown here is derived from an EMBL/GenBank/DDBJ whole genome shotgun (WGS) entry which is preliminary data.</text>
</comment>
<dbReference type="SUPFAM" id="SSF103378">
    <property type="entry name" value="2-methylcitrate dehydratase PrpD"/>
    <property type="match status" value="1"/>
</dbReference>
<feature type="domain" description="MmgE/PrpD N-terminal" evidence="1">
    <location>
        <begin position="18"/>
        <end position="135"/>
    </location>
</feature>
<dbReference type="GO" id="GO:0016829">
    <property type="term" value="F:lyase activity"/>
    <property type="evidence" value="ECO:0007669"/>
    <property type="project" value="InterPro"/>
</dbReference>
<proteinExistence type="predicted"/>
<dbReference type="RefSeq" id="WP_070011212.1">
    <property type="nucleotide sequence ID" value="NZ_LJGS01000039.1"/>
</dbReference>
<dbReference type="Gene3D" id="1.10.4100.10">
    <property type="entry name" value="2-methylcitrate dehydratase PrpD"/>
    <property type="match status" value="1"/>
</dbReference>
<evidence type="ECO:0000313" key="3">
    <source>
        <dbReference type="Proteomes" id="UP000176087"/>
    </source>
</evidence>
<dbReference type="AlphaFoldDB" id="A0A1E7JG13"/>
<evidence type="ECO:0000313" key="2">
    <source>
        <dbReference type="EMBL" id="OEU85397.1"/>
    </source>
</evidence>